<evidence type="ECO:0000313" key="1">
    <source>
        <dbReference type="EMBL" id="MBX72146.1"/>
    </source>
</evidence>
<reference evidence="1" key="1">
    <citation type="submission" date="2018-02" db="EMBL/GenBank/DDBJ databases">
        <title>Rhizophora mucronata_Transcriptome.</title>
        <authorList>
            <person name="Meera S.P."/>
            <person name="Sreeshan A."/>
            <person name="Augustine A."/>
        </authorList>
    </citation>
    <scope>NUCLEOTIDE SEQUENCE</scope>
    <source>
        <tissue evidence="1">Leaf</tissue>
    </source>
</reference>
<protein>
    <submittedName>
        <fullName evidence="1">Uncharacterized protein</fullName>
    </submittedName>
</protein>
<name>A0A2P2QYQ0_RHIMU</name>
<sequence length="52" mass="6271">MNINLLFPCCKDLFCHISVIFMQRIIFSYSSTYKLQNLHYSSVDCRFEFKLI</sequence>
<dbReference type="AlphaFoldDB" id="A0A2P2QYQ0"/>
<organism evidence="1">
    <name type="scientific">Rhizophora mucronata</name>
    <name type="common">Asiatic mangrove</name>
    <dbReference type="NCBI Taxonomy" id="61149"/>
    <lineage>
        <taxon>Eukaryota</taxon>
        <taxon>Viridiplantae</taxon>
        <taxon>Streptophyta</taxon>
        <taxon>Embryophyta</taxon>
        <taxon>Tracheophyta</taxon>
        <taxon>Spermatophyta</taxon>
        <taxon>Magnoliopsida</taxon>
        <taxon>eudicotyledons</taxon>
        <taxon>Gunneridae</taxon>
        <taxon>Pentapetalae</taxon>
        <taxon>rosids</taxon>
        <taxon>fabids</taxon>
        <taxon>Malpighiales</taxon>
        <taxon>Rhizophoraceae</taxon>
        <taxon>Rhizophora</taxon>
    </lineage>
</organism>
<accession>A0A2P2QYQ0</accession>
<proteinExistence type="predicted"/>
<dbReference type="EMBL" id="GGEC01091662">
    <property type="protein sequence ID" value="MBX72146.1"/>
    <property type="molecule type" value="Transcribed_RNA"/>
</dbReference>